<organism evidence="4 5">
    <name type="scientific">Xanthomonas euroxanthea</name>
    <dbReference type="NCBI Taxonomy" id="2259622"/>
    <lineage>
        <taxon>Bacteria</taxon>
        <taxon>Pseudomonadati</taxon>
        <taxon>Pseudomonadota</taxon>
        <taxon>Gammaproteobacteria</taxon>
        <taxon>Lysobacterales</taxon>
        <taxon>Lysobacteraceae</taxon>
        <taxon>Xanthomonas</taxon>
    </lineage>
</organism>
<dbReference type="EMBL" id="UIHB01000002">
    <property type="protein sequence ID" value="SUZ27895.1"/>
    <property type="molecule type" value="Genomic_DNA"/>
</dbReference>
<evidence type="ECO:0000256" key="1">
    <source>
        <dbReference type="SAM" id="MobiDB-lite"/>
    </source>
</evidence>
<comment type="caution">
    <text evidence="4">The sequence shown here is derived from an EMBL/GenBank/DDBJ whole genome shotgun (WGS) entry which is preliminary data.</text>
</comment>
<evidence type="ECO:0000259" key="2">
    <source>
        <dbReference type="Pfam" id="PF13175"/>
    </source>
</evidence>
<dbReference type="InterPro" id="IPR051396">
    <property type="entry name" value="Bact_Antivir_Def_Nuclease"/>
</dbReference>
<evidence type="ECO:0000259" key="3">
    <source>
        <dbReference type="Pfam" id="PF20469"/>
    </source>
</evidence>
<accession>A0AA46HA77</accession>
<feature type="domain" description="Endonuclease GajA/Old nuclease/RecF-like AAA" evidence="2">
    <location>
        <begin position="1"/>
        <end position="408"/>
    </location>
</feature>
<evidence type="ECO:0000313" key="5">
    <source>
        <dbReference type="Proteomes" id="UP000254168"/>
    </source>
</evidence>
<dbReference type="AlphaFoldDB" id="A0AA46HA77"/>
<dbReference type="Pfam" id="PF13175">
    <property type="entry name" value="AAA_15"/>
    <property type="match status" value="1"/>
</dbReference>
<dbReference type="PANTHER" id="PTHR43581:SF4">
    <property type="entry name" value="ATP_GTP PHOSPHATASE"/>
    <property type="match status" value="1"/>
</dbReference>
<feature type="domain" description="OLD protein-like TOPRIM" evidence="3">
    <location>
        <begin position="477"/>
        <end position="542"/>
    </location>
</feature>
<dbReference type="PANTHER" id="PTHR43581">
    <property type="entry name" value="ATP/GTP PHOSPHATASE"/>
    <property type="match status" value="1"/>
</dbReference>
<dbReference type="Proteomes" id="UP000254168">
    <property type="component" value="Unassembled WGS sequence"/>
</dbReference>
<evidence type="ECO:0008006" key="6">
    <source>
        <dbReference type="Google" id="ProtNLM"/>
    </source>
</evidence>
<keyword evidence="5" id="KW-1185">Reference proteome</keyword>
<dbReference type="InterPro" id="IPR027417">
    <property type="entry name" value="P-loop_NTPase"/>
</dbReference>
<evidence type="ECO:0000313" key="4">
    <source>
        <dbReference type="EMBL" id="SUZ27895.1"/>
    </source>
</evidence>
<dbReference type="CDD" id="cd01026">
    <property type="entry name" value="TOPRIM_OLD"/>
    <property type="match status" value="1"/>
</dbReference>
<dbReference type="Gene3D" id="3.40.50.300">
    <property type="entry name" value="P-loop containing nucleotide triphosphate hydrolases"/>
    <property type="match status" value="1"/>
</dbReference>
<dbReference type="Pfam" id="PF20469">
    <property type="entry name" value="OLD-like_TOPRIM"/>
    <property type="match status" value="1"/>
</dbReference>
<gene>
    <name evidence="4" type="ORF">CPBF424_16910</name>
</gene>
<feature type="region of interest" description="Disordered" evidence="1">
    <location>
        <begin position="332"/>
        <end position="352"/>
    </location>
</feature>
<dbReference type="InterPro" id="IPR034139">
    <property type="entry name" value="TOPRIM_OLD"/>
</dbReference>
<dbReference type="InterPro" id="IPR041685">
    <property type="entry name" value="AAA_GajA/Old/RecF-like"/>
</dbReference>
<dbReference type="RefSeq" id="WP_115676733.1">
    <property type="nucleotide sequence ID" value="NZ_LR994544.1"/>
</dbReference>
<feature type="compositionally biased region" description="Low complexity" evidence="1">
    <location>
        <begin position="336"/>
        <end position="352"/>
    </location>
</feature>
<name>A0AA46HA77_9XANT</name>
<proteinExistence type="predicted"/>
<protein>
    <recommendedName>
        <fullName evidence="6">AAA family ATPase</fullName>
    </recommendedName>
</protein>
<reference evidence="4 5" key="1">
    <citation type="submission" date="2018-06" db="EMBL/GenBank/DDBJ databases">
        <authorList>
            <person name="Pothier F. J."/>
        </authorList>
    </citation>
    <scope>NUCLEOTIDE SEQUENCE [LARGE SCALE GENOMIC DNA]</scope>
    <source>
        <strain evidence="4 5">CPBF 424</strain>
    </source>
</reference>
<sequence>MQLLRARIKNFRSLRDVSIEFEAHTALIGGNGAGKSSILKALEKFYSTSKALDQDDYFGRDITLPVEIELTFGELSAIEQETFESRVRNGTLTVSRVFDGTASSGRYYGSTLQNPDFLAIRALGGATEKRASYKALKEGNAAYAELPSVTNAGQIEVCLQEWELAHPDSLALLRDDGQFFGFQNAGRGALQRHTSFVFVPAVREASLDAADGKSSAIGRLLEIVVRSAILQRKDVQKFQEEVTARYRALVAPANMPELGELANRLTGDLKSLYRDAAVGLTWRDVADIAVPLPAADVSLSDEGFGGPVDRQGHGLQRAFVFTLLQHLAKTSHQTSATEAEANATEEAAQATPPAAPSLILAIEEPELYQHPTKQRHLANVLRGLSTGSLPGATGPTQIIFGSHSPMFVAMERANEVRLARRSKSADSKFKHAHLTSLSLANVAARLEKANNKAPGTWTAATLTPRLHILGTELSEGFFANGVVLVEGRSDRSALQACARLLGLDFHAAGIAILPVEGKLNLDRPYAVFTELEIPTFLVWDCDLNKKEAAANPALLHLADAHANYDEPLSTRIAKSYAYFEDTLETTLVLELGKELHQQCLTEACEPFGLTPSKETHKIPEVMHRVLACAKDKGTSSSTLEALVNAIWLHLAPDETQL</sequence>
<dbReference type="SUPFAM" id="SSF52540">
    <property type="entry name" value="P-loop containing nucleoside triphosphate hydrolases"/>
    <property type="match status" value="1"/>
</dbReference>